<proteinExistence type="predicted"/>
<dbReference type="SUPFAM" id="SSF75304">
    <property type="entry name" value="Amidase signature (AS) enzymes"/>
    <property type="match status" value="1"/>
</dbReference>
<dbReference type="AlphaFoldDB" id="A0A381WNV5"/>
<evidence type="ECO:0000313" key="2">
    <source>
        <dbReference type="EMBL" id="SVA53971.1"/>
    </source>
</evidence>
<reference evidence="2" key="1">
    <citation type="submission" date="2018-05" db="EMBL/GenBank/DDBJ databases">
        <authorList>
            <person name="Lanie J.A."/>
            <person name="Ng W.-L."/>
            <person name="Kazmierczak K.M."/>
            <person name="Andrzejewski T.M."/>
            <person name="Davidsen T.M."/>
            <person name="Wayne K.J."/>
            <person name="Tettelin H."/>
            <person name="Glass J.I."/>
            <person name="Rusch D."/>
            <person name="Podicherti R."/>
            <person name="Tsui H.-C.T."/>
            <person name="Winkler M.E."/>
        </authorList>
    </citation>
    <scope>NUCLEOTIDE SEQUENCE</scope>
</reference>
<dbReference type="PANTHER" id="PTHR42678">
    <property type="entry name" value="AMIDASE"/>
    <property type="match status" value="1"/>
</dbReference>
<dbReference type="Pfam" id="PF01425">
    <property type="entry name" value="Amidase"/>
    <property type="match status" value="1"/>
</dbReference>
<dbReference type="EMBL" id="UINC01012347">
    <property type="protein sequence ID" value="SVA53971.1"/>
    <property type="molecule type" value="Genomic_DNA"/>
</dbReference>
<accession>A0A381WNV5</accession>
<dbReference type="InterPro" id="IPR023631">
    <property type="entry name" value="Amidase_dom"/>
</dbReference>
<evidence type="ECO:0000259" key="1">
    <source>
        <dbReference type="Pfam" id="PF01425"/>
    </source>
</evidence>
<gene>
    <name evidence="2" type="ORF">METZ01_LOCUS106825</name>
</gene>
<dbReference type="InterPro" id="IPR036928">
    <property type="entry name" value="AS_sf"/>
</dbReference>
<organism evidence="2">
    <name type="scientific">marine metagenome</name>
    <dbReference type="NCBI Taxonomy" id="408172"/>
    <lineage>
        <taxon>unclassified sequences</taxon>
        <taxon>metagenomes</taxon>
        <taxon>ecological metagenomes</taxon>
    </lineage>
</organism>
<protein>
    <recommendedName>
        <fullName evidence="1">Amidase domain-containing protein</fullName>
    </recommendedName>
</protein>
<sequence>MSLKELLLYKKIPALICLLLSTSVLGVDINQEIEAAKEHAEKIKQTDFFNAFVSIADDSYIENKIGSIIDQGLEPIPIAIKDNIDVKGLANTAGSIALKNNFPKKDAHLIKKLKKGGYYVVGKTNLSEWANFRSYESVSGWSSIDGQTKNPYGKNRNPCGSSSGSAVAVAAGLVSVAIGTETNGSISCPASVNGVVGIKPTVGLVSRSGIIPISETQDTAGPIAKTVREAARVLEYMAGYDSNDHSTSTIPANYDFQFSNNLNKLSLKNKRVGLLSSGSEDSEGSKLLAKATTTFRKLGAEVIPIIENKEYPGEEELFVLLFEFREGINNYLKKADSDLENLHQIIEFNKQNSDVVMKYFGQEIFIESAETVGQKEKYMRSIELTTTESRKYIDSLLDEHSLDVLVGLTQGPAWLINYNGGDNKAIEDQRSWGTGGFAAMAGYPHVTIPFDLVDGLPVGISFISTAWSDKTLIEMAYALEQENDFNSPPIKH</sequence>
<dbReference type="Gene3D" id="3.90.1300.10">
    <property type="entry name" value="Amidase signature (AS) domain"/>
    <property type="match status" value="1"/>
</dbReference>
<name>A0A381WNV5_9ZZZZ</name>
<dbReference type="PANTHER" id="PTHR42678:SF34">
    <property type="entry name" value="OS04G0183300 PROTEIN"/>
    <property type="match status" value="1"/>
</dbReference>
<feature type="domain" description="Amidase" evidence="1">
    <location>
        <begin position="71"/>
        <end position="472"/>
    </location>
</feature>